<reference evidence="14" key="3">
    <citation type="journal article" date="2014" name="J. Antimicrob. Chemother.">
        <title>Nucleotide sequences of 16 transmissible plasmids identified in nine multidrug-resistant Escherichia coli isolates expressing an ESBL phenotype isolated from food-producing animals and healthy humans.</title>
        <authorList>
            <person name="Wang J."/>
            <person name="Stephan R."/>
            <person name="Power K."/>
            <person name="Yan Q."/>
            <person name="Hachler H."/>
            <person name="Fanning S."/>
        </authorList>
    </citation>
    <scope>NUCLEOTIDE SEQUENCE</scope>
    <source>
        <strain evidence="14">Human-1038</strain>
        <plasmid evidence="14">pH1038-142</plasmid>
    </source>
</reference>
<evidence type="ECO:0000256" key="6">
    <source>
        <dbReference type="ARBA" id="ARBA00023136"/>
    </source>
</evidence>
<evidence type="ECO:0000313" key="15">
    <source>
        <dbReference type="EMBL" id="SPD98161.1"/>
    </source>
</evidence>
<dbReference type="PANTHER" id="PTHR23513">
    <property type="entry name" value="INTEGRAL MEMBRANE EFFLUX PROTEIN-RELATED"/>
    <property type="match status" value="1"/>
</dbReference>
<evidence type="ECO:0000313" key="17">
    <source>
        <dbReference type="EMBL" id="SPD99803.1"/>
    </source>
</evidence>
<evidence type="ECO:0000313" key="16">
    <source>
        <dbReference type="EMBL" id="SPD98878.1"/>
    </source>
</evidence>
<feature type="transmembrane region" description="Helical" evidence="9">
    <location>
        <begin position="221"/>
        <end position="244"/>
    </location>
</feature>
<comment type="similarity">
    <text evidence="7">Belongs to the major facilitator superfamily. Drug:H(+) antiporter-3 (DHA3) (TC 2.A.1.21) family.</text>
</comment>
<protein>
    <recommendedName>
        <fullName evidence="8">Multidrug efflux pump Tap</fullName>
    </recommendedName>
</protein>
<dbReference type="GO" id="GO:0005886">
    <property type="term" value="C:plasma membrane"/>
    <property type="evidence" value="ECO:0007669"/>
    <property type="project" value="UniProtKB-SubCell"/>
</dbReference>
<dbReference type="EMBL" id="LT985251">
    <property type="protein sequence ID" value="SPD98878.1"/>
    <property type="molecule type" value="Genomic_DNA"/>
</dbReference>
<name>A0A0V7WV83_ECOLX</name>
<evidence type="ECO:0000256" key="1">
    <source>
        <dbReference type="ARBA" id="ARBA00004651"/>
    </source>
</evidence>
<dbReference type="PATRIC" id="fig|562.10497.peg.57"/>
<dbReference type="GO" id="GO:0022857">
    <property type="term" value="F:transmembrane transporter activity"/>
    <property type="evidence" value="ECO:0007669"/>
    <property type="project" value="InterPro"/>
</dbReference>
<geneLocation type="plasmid" evidence="15">
    <name>RCS42_p</name>
</geneLocation>
<evidence type="ECO:0000313" key="13">
    <source>
        <dbReference type="EMBL" id="AHC56176.1"/>
    </source>
</evidence>
<geneLocation type="plasmid" evidence="11">
    <name>pHHA45</name>
</geneLocation>
<dbReference type="PANTHER" id="PTHR23513:SF9">
    <property type="entry name" value="ENTEROBACTIN EXPORTER ENTS"/>
    <property type="match status" value="1"/>
</dbReference>
<dbReference type="EMBL" id="LT985259">
    <property type="protein sequence ID" value="SPD99803.1"/>
    <property type="molecule type" value="Genomic_DNA"/>
</dbReference>
<organism evidence="12">
    <name type="scientific">Escherichia coli</name>
    <dbReference type="NCBI Taxonomy" id="562"/>
    <lineage>
        <taxon>Bacteria</taxon>
        <taxon>Pseudomonadati</taxon>
        <taxon>Pseudomonadota</taxon>
        <taxon>Gammaproteobacteria</taxon>
        <taxon>Enterobacterales</taxon>
        <taxon>Enterobacteriaceae</taxon>
        <taxon>Escherichia</taxon>
    </lineage>
</organism>
<reference evidence="15" key="4">
    <citation type="submission" date="2018-02" db="EMBL/GenBank/DDBJ databases">
        <authorList>
            <person name="Cea G.-C."/>
            <person name="William W."/>
        </authorList>
    </citation>
    <scope>NUCLEOTIDE SEQUENCE</scope>
    <source>
        <strain evidence="16">502</strain>
        <strain evidence="15">523</strain>
        <strain evidence="17">592</strain>
        <plasmid evidence="15">RCS42_p</plasmid>
        <plasmid evidence="17">RCS44_p</plasmid>
        <plasmid evidence="16">RCS45_p</plasmid>
    </source>
</reference>
<evidence type="ECO:0000256" key="3">
    <source>
        <dbReference type="ARBA" id="ARBA00022475"/>
    </source>
</evidence>
<evidence type="ECO:0000313" key="11">
    <source>
        <dbReference type="EMBL" id="AFP24946.1"/>
    </source>
</evidence>
<feature type="transmembrane region" description="Helical" evidence="9">
    <location>
        <begin position="141"/>
        <end position="165"/>
    </location>
</feature>
<geneLocation type="plasmid" evidence="13">
    <name>pEQ2</name>
</geneLocation>
<evidence type="ECO:0000256" key="4">
    <source>
        <dbReference type="ARBA" id="ARBA00022692"/>
    </source>
</evidence>
<feature type="transmembrane region" description="Helical" evidence="9">
    <location>
        <begin position="74"/>
        <end position="92"/>
    </location>
</feature>
<dbReference type="EMBL" id="KF362122">
    <property type="protein sequence ID" value="AHC56176.1"/>
    <property type="molecule type" value="Genomic_DNA"/>
</dbReference>
<feature type="transmembrane region" description="Helical" evidence="9">
    <location>
        <begin position="256"/>
        <end position="277"/>
    </location>
</feature>
<reference evidence="12" key="2">
    <citation type="journal article" date="2014" name="J. Antimicrob. Chemother.">
        <title>Complete sequences of IncHI1 plasmids carrying blaCTX-M-1 and qnrS1 in equine Escherichia coli provide new insights into plasmid evolution.</title>
        <authorList>
            <person name="Dolejska M."/>
            <person name="Villa L."/>
            <person name="Minoia M."/>
            <person name="Guardabassi L."/>
            <person name="Carattoli A."/>
        </authorList>
    </citation>
    <scope>NUCLEOTIDE SEQUENCE</scope>
    <source>
        <strain evidence="13">63743</strain>
        <strain evidence="12">T23</strain>
        <plasmid evidence="12">pEQ1</plasmid>
        <plasmid evidence="13">pEQ2</plasmid>
    </source>
</reference>
<sequence length="423" mass="42355">MSERRYSPLATLFAATFLFRIGNAVAALALPWFVLSHTKSAAWAGATAASSVIATIIGAWVGGGLVDRFGRAPVALISGVVGGVAMASIPLLDAVGALSNTGLIACVVLGAAFDAPGMAAQDSELPKLGHVAGLSVERVSSLKAVIGNVAILGGPALGGAAIGLLGAAPTLGLTAFCSVLAGLLGAWVLPARAARTMTTTATLSMRAGVAFLWSEPLLRPLFGIVMIFVGIVGANGSVIMPALFVDAGRQVAELGLFSSMMGAGGLLGIAIHASVGARISAQNWLAVAFCGSAVGSLLLSQLPGVPVLMLLGALVGLLTGSVSPILNAAIYNRTPPELLGRVLGTVSAVMLSASPMVMLAAGAFVDLAGPLPGLVVSAVFAGLVALLSLRLQFATRNLRAPAPTPSHLRTTVAIKGSFRGAEF</sequence>
<feature type="transmembrane region" description="Helical" evidence="9">
    <location>
        <begin position="98"/>
        <end position="120"/>
    </location>
</feature>
<dbReference type="EMBL" id="KF362121">
    <property type="protein sequence ID" value="AHC56027.1"/>
    <property type="molecule type" value="Genomic_DNA"/>
</dbReference>
<geneLocation type="plasmid" evidence="12">
    <name>pEQ1</name>
</geneLocation>
<geneLocation type="plasmid" evidence="17">
    <name>RCS44_p</name>
</geneLocation>
<keyword evidence="3" id="KW-1003">Cell membrane</keyword>
<evidence type="ECO:0000313" key="14">
    <source>
        <dbReference type="EMBL" id="AIF78256.1"/>
    </source>
</evidence>
<feature type="transmembrane region" description="Helical" evidence="9">
    <location>
        <begin position="284"/>
        <end position="302"/>
    </location>
</feature>
<feature type="transmembrane region" description="Helical" evidence="9">
    <location>
        <begin position="371"/>
        <end position="389"/>
    </location>
</feature>
<proteinExistence type="inferred from homology"/>
<geneLocation type="plasmid" evidence="16">
    <name>RCS45_p</name>
</geneLocation>
<dbReference type="SUPFAM" id="SSF103473">
    <property type="entry name" value="MFS general substrate transporter"/>
    <property type="match status" value="1"/>
</dbReference>
<evidence type="ECO:0000256" key="2">
    <source>
        <dbReference type="ARBA" id="ARBA00022448"/>
    </source>
</evidence>
<dbReference type="AlphaFoldDB" id="A0A0V7WV83"/>
<dbReference type="EMBL" id="KJ484634">
    <property type="protein sequence ID" value="AIF78256.1"/>
    <property type="molecule type" value="Genomic_DNA"/>
</dbReference>
<dbReference type="GeneID" id="79719117"/>
<evidence type="ECO:0000259" key="10">
    <source>
        <dbReference type="PROSITE" id="PS50850"/>
    </source>
</evidence>
<evidence type="ECO:0000256" key="9">
    <source>
        <dbReference type="SAM" id="Phobius"/>
    </source>
</evidence>
<gene>
    <name evidence="15" type="primary">mrx</name>
    <name evidence="15" type="ORF">RCS42_P0044</name>
    <name evidence="17" type="ORF">RCS44_P0045</name>
    <name evidence="16" type="ORF">RCS45_P0045</name>
</gene>
<feature type="transmembrane region" description="Helical" evidence="9">
    <location>
        <begin position="171"/>
        <end position="189"/>
    </location>
</feature>
<keyword evidence="2" id="KW-0813">Transport</keyword>
<evidence type="ECO:0000256" key="5">
    <source>
        <dbReference type="ARBA" id="ARBA00022989"/>
    </source>
</evidence>
<keyword evidence="6 9" id="KW-0472">Membrane</keyword>
<feature type="transmembrane region" description="Helical" evidence="9">
    <location>
        <begin position="42"/>
        <end position="62"/>
    </location>
</feature>
<feature type="transmembrane region" description="Helical" evidence="9">
    <location>
        <begin position="308"/>
        <end position="330"/>
    </location>
</feature>
<dbReference type="Gene3D" id="1.20.1250.20">
    <property type="entry name" value="MFS general substrate transporter like domains"/>
    <property type="match status" value="1"/>
</dbReference>
<dbReference type="RefSeq" id="WP_013188472.1">
    <property type="nucleotide sequence ID" value="NC_019098.1"/>
</dbReference>
<dbReference type="CDD" id="cd06173">
    <property type="entry name" value="MFS_MefA_like"/>
    <property type="match status" value="1"/>
</dbReference>
<reference evidence="11" key="1">
    <citation type="journal article" date="2013" name="J. Antimicrob. Chemother.">
        <title>Characterization of IncN plasmids carrying blaCTX-M-1 and qnr genes in Escherichia coli and Salmonella from animals, the environment and humans.</title>
        <authorList>
            <person name="Dolejska M."/>
            <person name="Villa L."/>
            <person name="Hasman H."/>
            <person name="Hansen L."/>
            <person name="Carattoli A."/>
        </authorList>
    </citation>
    <scope>NUCLEOTIDE SEQUENCE</scope>
    <source>
        <strain evidence="11">HHA45</strain>
        <plasmid evidence="11">pHHA45</plasmid>
    </source>
</reference>
<keyword evidence="5 9" id="KW-1133">Transmembrane helix</keyword>
<accession>A0A0V7WV83</accession>
<keyword evidence="12" id="KW-0614">Plasmid</keyword>
<dbReference type="InterPro" id="IPR011701">
    <property type="entry name" value="MFS"/>
</dbReference>
<dbReference type="EMBL" id="JX065630">
    <property type="protein sequence ID" value="AFP24946.1"/>
    <property type="molecule type" value="Genomic_DNA"/>
</dbReference>
<evidence type="ECO:0000256" key="8">
    <source>
        <dbReference type="ARBA" id="ARBA00040914"/>
    </source>
</evidence>
<comment type="subcellular location">
    <subcellularLocation>
        <location evidence="1">Cell membrane</location>
        <topology evidence="1">Multi-pass membrane protein</topology>
    </subcellularLocation>
</comment>
<geneLocation type="plasmid" evidence="14">
    <name>pH1038-142</name>
</geneLocation>
<evidence type="ECO:0000313" key="12">
    <source>
        <dbReference type="EMBL" id="AHC56027.1"/>
    </source>
</evidence>
<keyword evidence="4 9" id="KW-0812">Transmembrane</keyword>
<dbReference type="Pfam" id="PF07690">
    <property type="entry name" value="MFS_1"/>
    <property type="match status" value="1"/>
</dbReference>
<feature type="transmembrane region" description="Helical" evidence="9">
    <location>
        <begin position="342"/>
        <end position="365"/>
    </location>
</feature>
<dbReference type="PROSITE" id="PS50850">
    <property type="entry name" value="MFS"/>
    <property type="match status" value="1"/>
</dbReference>
<dbReference type="InterPro" id="IPR036259">
    <property type="entry name" value="MFS_trans_sf"/>
</dbReference>
<feature type="domain" description="Major facilitator superfamily (MFS) profile" evidence="10">
    <location>
        <begin position="8"/>
        <end position="396"/>
    </location>
</feature>
<dbReference type="EMBL" id="LT985245">
    <property type="protein sequence ID" value="SPD98161.1"/>
    <property type="molecule type" value="Genomic_DNA"/>
</dbReference>
<evidence type="ECO:0000256" key="7">
    <source>
        <dbReference type="ARBA" id="ARBA00038075"/>
    </source>
</evidence>
<dbReference type="InterPro" id="IPR020846">
    <property type="entry name" value="MFS_dom"/>
</dbReference>